<name>A0A4P7W6N1_9BACT</name>
<gene>
    <name evidence="1" type="ORF">E7747_16220</name>
</gene>
<dbReference type="KEGG" id="ddb:E7747_16220"/>
<dbReference type="Proteomes" id="UP000297149">
    <property type="component" value="Plasmid ph5-3"/>
</dbReference>
<evidence type="ECO:0000313" key="1">
    <source>
        <dbReference type="EMBL" id="QCD43797.1"/>
    </source>
</evidence>
<keyword evidence="1" id="KW-0614">Plasmid</keyword>
<protein>
    <submittedName>
        <fullName evidence="1">Uncharacterized protein</fullName>
    </submittedName>
</protein>
<sequence>MSSVKRRSKYQCQGKQHIAYSNLMFRDFKGRLNVYKGAINLEQLTAATNVGGIDLNALYSAPSKEDASFAFGLESRISISSNSLNLSPRLTRLCPCSMESTESSMQHRATTRISDGMNIDIPTLKAALKLSGDSLVLIDEATFKKIGKWLMFKHKEKNVIDTV</sequence>
<dbReference type="AlphaFoldDB" id="A0A4P7W6N1"/>
<geneLocation type="plasmid" evidence="2">
    <name>ph5-3</name>
</geneLocation>
<organism evidence="1 2">
    <name type="scientific">Duncaniella dubosii</name>
    <dbReference type="NCBI Taxonomy" id="2518971"/>
    <lineage>
        <taxon>Bacteria</taxon>
        <taxon>Pseudomonadati</taxon>
        <taxon>Bacteroidota</taxon>
        <taxon>Bacteroidia</taxon>
        <taxon>Bacteroidales</taxon>
        <taxon>Muribaculaceae</taxon>
        <taxon>Duncaniella</taxon>
    </lineage>
</organism>
<dbReference type="EMBL" id="CP039399">
    <property type="protein sequence ID" value="QCD43797.1"/>
    <property type="molecule type" value="Genomic_DNA"/>
</dbReference>
<keyword evidence="2" id="KW-1185">Reference proteome</keyword>
<reference evidence="2" key="1">
    <citation type="submission" date="2019-02" db="EMBL/GenBank/DDBJ databases">
        <title>Isolation and identification of novel species under the genus Muribaculum.</title>
        <authorList>
            <person name="Miyake S."/>
            <person name="Ding Y."/>
            <person name="Low A."/>
            <person name="Soh M."/>
            <person name="Seedorf H."/>
        </authorList>
    </citation>
    <scope>NUCLEOTIDE SEQUENCE [LARGE SCALE GENOMIC DNA]</scope>
    <source>
        <strain evidence="2">H5</strain>
        <plasmid evidence="2">ph5-3</plasmid>
    </source>
</reference>
<evidence type="ECO:0000313" key="2">
    <source>
        <dbReference type="Proteomes" id="UP000297149"/>
    </source>
</evidence>
<proteinExistence type="predicted"/>
<accession>A0A4P7W6N1</accession>
<dbReference type="RefSeq" id="WP_136417208.1">
    <property type="nucleotide sequence ID" value="NZ_CP039399.1"/>
</dbReference>